<keyword evidence="2" id="KW-0472">Membrane</keyword>
<accession>A0A6P8L4I8</accession>
<keyword evidence="3" id="KW-1185">Reference proteome</keyword>
<dbReference type="AlphaFoldDB" id="A0A6P8L4I8"/>
<name>A0A6P8L4I8_BOMIM</name>
<organism evidence="3 4">
    <name type="scientific">Bombus impatiens</name>
    <name type="common">Bumblebee</name>
    <dbReference type="NCBI Taxonomy" id="132113"/>
    <lineage>
        <taxon>Eukaryota</taxon>
        <taxon>Metazoa</taxon>
        <taxon>Ecdysozoa</taxon>
        <taxon>Arthropoda</taxon>
        <taxon>Hexapoda</taxon>
        <taxon>Insecta</taxon>
        <taxon>Pterygota</taxon>
        <taxon>Neoptera</taxon>
        <taxon>Endopterygota</taxon>
        <taxon>Hymenoptera</taxon>
        <taxon>Apocrita</taxon>
        <taxon>Aculeata</taxon>
        <taxon>Apoidea</taxon>
        <taxon>Anthophila</taxon>
        <taxon>Apidae</taxon>
        <taxon>Bombus</taxon>
        <taxon>Pyrobombus</taxon>
    </lineage>
</organism>
<feature type="region of interest" description="Disordered" evidence="1">
    <location>
        <begin position="1"/>
        <end position="28"/>
    </location>
</feature>
<sequence>MGWDNQRRPYSPSRSVRAPTRNHAHTSRRLAENPNFPFPFFSLYALACDSRVLRVAATRVLHPPILLVVAITLFPFNVTRLHAVLFGSNKAKSTQSQTNYP</sequence>
<dbReference type="Proteomes" id="UP000515180">
    <property type="component" value="Unplaced"/>
</dbReference>
<keyword evidence="2" id="KW-1133">Transmembrane helix</keyword>
<reference evidence="4" key="1">
    <citation type="submission" date="2025-08" db="UniProtKB">
        <authorList>
            <consortium name="RefSeq"/>
        </authorList>
    </citation>
    <scope>IDENTIFICATION</scope>
</reference>
<dbReference type="GeneID" id="112213532"/>
<evidence type="ECO:0000256" key="2">
    <source>
        <dbReference type="SAM" id="Phobius"/>
    </source>
</evidence>
<keyword evidence="2" id="KW-0812">Transmembrane</keyword>
<feature type="transmembrane region" description="Helical" evidence="2">
    <location>
        <begin position="60"/>
        <end position="78"/>
    </location>
</feature>
<dbReference type="RefSeq" id="XP_033178860.1">
    <property type="nucleotide sequence ID" value="XM_033322969.1"/>
</dbReference>
<proteinExistence type="predicted"/>
<evidence type="ECO:0000313" key="4">
    <source>
        <dbReference type="RefSeq" id="XP_033178860.1"/>
    </source>
</evidence>
<evidence type="ECO:0000256" key="1">
    <source>
        <dbReference type="SAM" id="MobiDB-lite"/>
    </source>
</evidence>
<protein>
    <submittedName>
        <fullName evidence="4">Uncharacterized protein LOC112213532</fullName>
    </submittedName>
</protein>
<evidence type="ECO:0000313" key="3">
    <source>
        <dbReference type="Proteomes" id="UP000515180"/>
    </source>
</evidence>
<gene>
    <name evidence="4" type="primary">LOC112213532</name>
</gene>
<dbReference type="OrthoDB" id="10509088at2759"/>